<dbReference type="Proteomes" id="UP000778262">
    <property type="component" value="Unassembled WGS sequence"/>
</dbReference>
<dbReference type="RefSeq" id="WP_161590588.1">
    <property type="nucleotide sequence ID" value="NZ_RPBY01000002.1"/>
</dbReference>
<name>A0A9Q4XM48_9ENTR</name>
<evidence type="ECO:0000313" key="1">
    <source>
        <dbReference type="EMBL" id="NCH87069.1"/>
    </source>
</evidence>
<comment type="caution">
    <text evidence="1">The sequence shown here is derived from an EMBL/GenBank/DDBJ whole genome shotgun (WGS) entry which is preliminary data.</text>
</comment>
<dbReference type="EMBL" id="RPBY01000002">
    <property type="protein sequence ID" value="NCH87069.1"/>
    <property type="molecule type" value="Genomic_DNA"/>
</dbReference>
<sequence length="77" mass="8152">MKMTRQDLNATKPADDMMAMLAKATQEGKAVAADLCSARLDKLATYAANEGLSAAEIVELLREEAAAMTSKGGAAWY</sequence>
<dbReference type="AlphaFoldDB" id="A0A9Q4XM48"/>
<proteinExistence type="predicted"/>
<reference evidence="1" key="1">
    <citation type="submission" date="2018-11" db="EMBL/GenBank/DDBJ databases">
        <title>Genomics analysis of Putative Virulence Factors on Adhesion and Cytotoxicity for Cronobacter spp.</title>
        <authorList>
            <person name="Cui J."/>
        </authorList>
    </citation>
    <scope>NUCLEOTIDE SEQUENCE</scope>
    <source>
        <strain evidence="1">SD69</strain>
    </source>
</reference>
<protein>
    <submittedName>
        <fullName evidence="1">DUF2732 family protein</fullName>
    </submittedName>
</protein>
<organism evidence="1 2">
    <name type="scientific">Cronobacter dublinensis</name>
    <dbReference type="NCBI Taxonomy" id="413497"/>
    <lineage>
        <taxon>Bacteria</taxon>
        <taxon>Pseudomonadati</taxon>
        <taxon>Pseudomonadota</taxon>
        <taxon>Gammaproteobacteria</taxon>
        <taxon>Enterobacterales</taxon>
        <taxon>Enterobacteriaceae</taxon>
        <taxon>Cronobacter</taxon>
    </lineage>
</organism>
<accession>A0A9Q4XM48</accession>
<evidence type="ECO:0000313" key="2">
    <source>
        <dbReference type="Proteomes" id="UP000778262"/>
    </source>
</evidence>
<dbReference type="Pfam" id="PF10809">
    <property type="entry name" value="DUF2732"/>
    <property type="match status" value="1"/>
</dbReference>
<dbReference type="InterPro" id="IPR020126">
    <property type="entry name" value="DUF2732"/>
</dbReference>
<gene>
    <name evidence="1" type="ORF">EHJ13_06350</name>
</gene>